<accession>A0A3L8PHL5</accession>
<dbReference type="InterPro" id="IPR020476">
    <property type="entry name" value="Nudix_hydrolase"/>
</dbReference>
<protein>
    <submittedName>
        <fullName evidence="6">NUDIX hydrolase</fullName>
    </submittedName>
</protein>
<dbReference type="AlphaFoldDB" id="A0A3L8PHL5"/>
<feature type="region of interest" description="Disordered" evidence="4">
    <location>
        <begin position="1"/>
        <end position="29"/>
    </location>
</feature>
<feature type="compositionally biased region" description="Basic residues" evidence="4">
    <location>
        <begin position="168"/>
        <end position="186"/>
    </location>
</feature>
<evidence type="ECO:0000256" key="4">
    <source>
        <dbReference type="SAM" id="MobiDB-lite"/>
    </source>
</evidence>
<dbReference type="GO" id="GO:0006754">
    <property type="term" value="P:ATP biosynthetic process"/>
    <property type="evidence" value="ECO:0007669"/>
    <property type="project" value="TreeGrafter"/>
</dbReference>
<dbReference type="InterPro" id="IPR051325">
    <property type="entry name" value="Nudix_hydrolase_domain"/>
</dbReference>
<comment type="caution">
    <text evidence="6">The sequence shown here is derived from an EMBL/GenBank/DDBJ whole genome shotgun (WGS) entry which is preliminary data.</text>
</comment>
<dbReference type="PANTHER" id="PTHR21340">
    <property type="entry name" value="DIADENOSINE 5,5-P1,P4-TETRAPHOSPHATE PYROPHOSPHOHYDROLASE MUTT"/>
    <property type="match status" value="1"/>
</dbReference>
<feature type="region of interest" description="Disordered" evidence="4">
    <location>
        <begin position="155"/>
        <end position="186"/>
    </location>
</feature>
<dbReference type="OrthoDB" id="4287477at2"/>
<reference evidence="6 7" key="1">
    <citation type="submission" date="2018-10" db="EMBL/GenBank/DDBJ databases">
        <title>Aeromicrobium sp. 9W16Y-2 whole genome shotgun sequence.</title>
        <authorList>
            <person name="Li F."/>
        </authorList>
    </citation>
    <scope>NUCLEOTIDE SEQUENCE [LARGE SCALE GENOMIC DNA]</scope>
    <source>
        <strain evidence="6 7">9W16Y-2</strain>
    </source>
</reference>
<dbReference type="PROSITE" id="PS51462">
    <property type="entry name" value="NUDIX"/>
    <property type="match status" value="1"/>
</dbReference>
<dbReference type="Proteomes" id="UP000282515">
    <property type="component" value="Unassembled WGS sequence"/>
</dbReference>
<sequence>MGRSCQPRTPSRDSVRRSTVRSGESSNDANATALRAGGIVLAERAGRLLTAVVHRPRHDDWSFPKGKVDPGESLRRTAVREVWEETGLHCRLGDYLGLVSGGLTDGSPKPTHYWLMDVLHEDTFVAGSEIDALRWVDLTAALGLLTHPRDRELARQLSRRVGRDRSGRPRPPHRRRRGRRRRSRRP</sequence>
<evidence type="ECO:0000256" key="3">
    <source>
        <dbReference type="RuleBase" id="RU003476"/>
    </source>
</evidence>
<keyword evidence="7" id="KW-1185">Reference proteome</keyword>
<dbReference type="PROSITE" id="PS00893">
    <property type="entry name" value="NUDIX_BOX"/>
    <property type="match status" value="1"/>
</dbReference>
<evidence type="ECO:0000313" key="6">
    <source>
        <dbReference type="EMBL" id="RLV54671.1"/>
    </source>
</evidence>
<evidence type="ECO:0000313" key="7">
    <source>
        <dbReference type="Proteomes" id="UP000282515"/>
    </source>
</evidence>
<dbReference type="GO" id="GO:0004081">
    <property type="term" value="F:bis(5'-nucleosyl)-tetraphosphatase (asymmetrical) activity"/>
    <property type="evidence" value="ECO:0007669"/>
    <property type="project" value="TreeGrafter"/>
</dbReference>
<proteinExistence type="inferred from homology"/>
<organism evidence="6 7">
    <name type="scientific">Aeromicrobium phragmitis</name>
    <dbReference type="NCBI Taxonomy" id="2478914"/>
    <lineage>
        <taxon>Bacteria</taxon>
        <taxon>Bacillati</taxon>
        <taxon>Actinomycetota</taxon>
        <taxon>Actinomycetes</taxon>
        <taxon>Propionibacteriales</taxon>
        <taxon>Nocardioidaceae</taxon>
        <taxon>Aeromicrobium</taxon>
    </lineage>
</organism>
<keyword evidence="2 3" id="KW-0378">Hydrolase</keyword>
<dbReference type="Gene3D" id="3.90.79.10">
    <property type="entry name" value="Nucleoside Triphosphate Pyrophosphohydrolase"/>
    <property type="match status" value="1"/>
</dbReference>
<dbReference type="InterPro" id="IPR020084">
    <property type="entry name" value="NUDIX_hydrolase_CS"/>
</dbReference>
<evidence type="ECO:0000256" key="1">
    <source>
        <dbReference type="ARBA" id="ARBA00005582"/>
    </source>
</evidence>
<dbReference type="Pfam" id="PF00293">
    <property type="entry name" value="NUDIX"/>
    <property type="match status" value="1"/>
</dbReference>
<dbReference type="PANTHER" id="PTHR21340:SF0">
    <property type="entry name" value="BIS(5'-NUCLEOSYL)-TETRAPHOSPHATASE [ASYMMETRICAL]"/>
    <property type="match status" value="1"/>
</dbReference>
<dbReference type="CDD" id="cd03673">
    <property type="entry name" value="NUDIX_Ap6A_hydrolase"/>
    <property type="match status" value="1"/>
</dbReference>
<name>A0A3L8PHL5_9ACTN</name>
<evidence type="ECO:0000256" key="2">
    <source>
        <dbReference type="ARBA" id="ARBA00022801"/>
    </source>
</evidence>
<comment type="similarity">
    <text evidence="1 3">Belongs to the Nudix hydrolase family.</text>
</comment>
<dbReference type="GO" id="GO:0006167">
    <property type="term" value="P:AMP biosynthetic process"/>
    <property type="evidence" value="ECO:0007669"/>
    <property type="project" value="TreeGrafter"/>
</dbReference>
<dbReference type="InterPro" id="IPR000086">
    <property type="entry name" value="NUDIX_hydrolase_dom"/>
</dbReference>
<feature type="domain" description="Nudix hydrolase" evidence="5">
    <location>
        <begin position="32"/>
        <end position="159"/>
    </location>
</feature>
<dbReference type="PRINTS" id="PR00502">
    <property type="entry name" value="NUDIXFAMILY"/>
</dbReference>
<dbReference type="EMBL" id="RDBF01000015">
    <property type="protein sequence ID" value="RLV54671.1"/>
    <property type="molecule type" value="Genomic_DNA"/>
</dbReference>
<gene>
    <name evidence="6" type="ORF">D9V41_15265</name>
</gene>
<dbReference type="SUPFAM" id="SSF55811">
    <property type="entry name" value="Nudix"/>
    <property type="match status" value="1"/>
</dbReference>
<dbReference type="InterPro" id="IPR015797">
    <property type="entry name" value="NUDIX_hydrolase-like_dom_sf"/>
</dbReference>
<evidence type="ECO:0000259" key="5">
    <source>
        <dbReference type="PROSITE" id="PS51462"/>
    </source>
</evidence>